<feature type="region of interest" description="Disordered" evidence="1">
    <location>
        <begin position="1"/>
        <end position="31"/>
    </location>
</feature>
<dbReference type="InParanoid" id="G4TH92"/>
<evidence type="ECO:0000313" key="2">
    <source>
        <dbReference type="EMBL" id="CCA70674.1"/>
    </source>
</evidence>
<feature type="compositionally biased region" description="Basic and acidic residues" evidence="1">
    <location>
        <begin position="1"/>
        <end position="17"/>
    </location>
</feature>
<reference evidence="2 3" key="1">
    <citation type="journal article" date="2011" name="PLoS Pathog.">
        <title>Endophytic Life Strategies Decoded by Genome and Transcriptome Analyses of the Mutualistic Root Symbiont Piriformospora indica.</title>
        <authorList>
            <person name="Zuccaro A."/>
            <person name="Lahrmann U."/>
            <person name="Guldener U."/>
            <person name="Langen G."/>
            <person name="Pfiffi S."/>
            <person name="Biedenkopf D."/>
            <person name="Wong P."/>
            <person name="Samans B."/>
            <person name="Grimm C."/>
            <person name="Basiewicz M."/>
            <person name="Murat C."/>
            <person name="Martin F."/>
            <person name="Kogel K.H."/>
        </authorList>
    </citation>
    <scope>NUCLEOTIDE SEQUENCE [LARGE SCALE GENOMIC DNA]</scope>
    <source>
        <strain evidence="2 3">DSM 11827</strain>
    </source>
</reference>
<evidence type="ECO:0000256" key="1">
    <source>
        <dbReference type="SAM" id="MobiDB-lite"/>
    </source>
</evidence>
<dbReference type="Proteomes" id="UP000007148">
    <property type="component" value="Unassembled WGS sequence"/>
</dbReference>
<evidence type="ECO:0000313" key="3">
    <source>
        <dbReference type="Proteomes" id="UP000007148"/>
    </source>
</evidence>
<dbReference type="HOGENOM" id="CLU_1661483_0_0_1"/>
<protein>
    <submittedName>
        <fullName evidence="2">Uncharacterized protein</fullName>
    </submittedName>
</protein>
<accession>G4TH92</accession>
<feature type="compositionally biased region" description="Polar residues" evidence="1">
    <location>
        <begin position="22"/>
        <end position="31"/>
    </location>
</feature>
<dbReference type="EMBL" id="CAFZ01000090">
    <property type="protein sequence ID" value="CCA70674.1"/>
    <property type="molecule type" value="Genomic_DNA"/>
</dbReference>
<keyword evidence="3" id="KW-1185">Reference proteome</keyword>
<name>G4TH92_SERID</name>
<organism evidence="2 3">
    <name type="scientific">Serendipita indica (strain DSM 11827)</name>
    <name type="common">Root endophyte fungus</name>
    <name type="synonym">Piriformospora indica</name>
    <dbReference type="NCBI Taxonomy" id="1109443"/>
    <lineage>
        <taxon>Eukaryota</taxon>
        <taxon>Fungi</taxon>
        <taxon>Dikarya</taxon>
        <taxon>Basidiomycota</taxon>
        <taxon>Agaricomycotina</taxon>
        <taxon>Agaricomycetes</taxon>
        <taxon>Sebacinales</taxon>
        <taxon>Serendipitaceae</taxon>
        <taxon>Serendipita</taxon>
    </lineage>
</organism>
<gene>
    <name evidence="2" type="ORF">PIIN_04609</name>
</gene>
<dbReference type="AlphaFoldDB" id="G4TH92"/>
<comment type="caution">
    <text evidence="2">The sequence shown here is derived from an EMBL/GenBank/DDBJ whole genome shotgun (WGS) entry which is preliminary data.</text>
</comment>
<sequence>MTSRTTKEIVSLKHTMPEEAGISSQPSSGSMEETLDLKIVTQLKANRAKREKKAHAELKKDVISGLEQFRANATTRFKRRLEEMTQMHVIYDQERVTLQREIESYWNQILSVHSEFTTFTQEYVEATAKAEDQRSANHLEALSLIERALTDEVKLGDLQ</sequence>
<proteinExistence type="predicted"/>